<dbReference type="GO" id="GO:0006520">
    <property type="term" value="P:amino acid metabolic process"/>
    <property type="evidence" value="ECO:0007669"/>
    <property type="project" value="InterPro"/>
</dbReference>
<evidence type="ECO:0000256" key="1">
    <source>
        <dbReference type="ARBA" id="ARBA00004852"/>
    </source>
</evidence>
<dbReference type="GO" id="GO:0004070">
    <property type="term" value="F:aspartate carbamoyltransferase activity"/>
    <property type="evidence" value="ECO:0007669"/>
    <property type="project" value="UniProtKB-UniRule"/>
</dbReference>
<feature type="binding site" evidence="7">
    <location>
        <position position="86"/>
    </location>
    <ligand>
        <name>L-aspartate</name>
        <dbReference type="ChEBI" id="CHEBI:29991"/>
    </ligand>
</feature>
<organism evidence="10 11">
    <name type="scientific">Thermodesulfobacterium geofontis</name>
    <dbReference type="NCBI Taxonomy" id="1295609"/>
    <lineage>
        <taxon>Bacteria</taxon>
        <taxon>Pseudomonadati</taxon>
        <taxon>Thermodesulfobacteriota</taxon>
        <taxon>Thermodesulfobacteria</taxon>
        <taxon>Thermodesulfobacteriales</taxon>
        <taxon>Thermodesulfobacteriaceae</taxon>
        <taxon>Thermodesulfobacterium</taxon>
    </lineage>
</organism>
<feature type="domain" description="Aspartate/ornithine carbamoyltransferase Asp/Orn-binding" evidence="8">
    <location>
        <begin position="156"/>
        <end position="307"/>
    </location>
</feature>
<comment type="catalytic activity">
    <reaction evidence="6 7">
        <text>carbamoyl phosphate + L-aspartate = N-carbamoyl-L-aspartate + phosphate + H(+)</text>
        <dbReference type="Rhea" id="RHEA:20013"/>
        <dbReference type="ChEBI" id="CHEBI:15378"/>
        <dbReference type="ChEBI" id="CHEBI:29991"/>
        <dbReference type="ChEBI" id="CHEBI:32814"/>
        <dbReference type="ChEBI" id="CHEBI:43474"/>
        <dbReference type="ChEBI" id="CHEBI:58228"/>
        <dbReference type="EC" id="2.1.3.2"/>
    </reaction>
</comment>
<evidence type="ECO:0000313" key="10">
    <source>
        <dbReference type="EMBL" id="PMP67472.1"/>
    </source>
</evidence>
<keyword evidence="3 7" id="KW-0808">Transferase</keyword>
<evidence type="ECO:0000313" key="11">
    <source>
        <dbReference type="Proteomes" id="UP000235460"/>
    </source>
</evidence>
<gene>
    <name evidence="7" type="primary">pyrB</name>
    <name evidence="10" type="ORF">C0190_03265</name>
</gene>
<dbReference type="EC" id="2.1.3.2" evidence="7"/>
<feature type="binding site" evidence="7">
    <location>
        <position position="139"/>
    </location>
    <ligand>
        <name>carbamoyl phosphate</name>
        <dbReference type="ChEBI" id="CHEBI:58228"/>
    </ligand>
</feature>
<dbReference type="UniPathway" id="UPA00070">
    <property type="reaction ID" value="UER00116"/>
</dbReference>
<dbReference type="AlphaFoldDB" id="A0A2N7PNZ9"/>
<accession>A0A2N7PNZ9</accession>
<evidence type="ECO:0000256" key="5">
    <source>
        <dbReference type="ARBA" id="ARBA00043884"/>
    </source>
</evidence>
<dbReference type="NCBIfam" id="NF002032">
    <property type="entry name" value="PRK00856.1"/>
    <property type="match status" value="1"/>
</dbReference>
<sequence length="320" mass="36000">MDLKTKHLLDIASLSKEEIEDLLNLAENLKEILYRPIPKVPTLRGKLITHLFYEPSTRTRFSFEKAAKTLSADILTFTGKGTSIEKGETLLDTIKNLEAIGTDLFVIRHPVAGAPHFVAKHSKVPVVNAGDGTHEHPTQALLDLLTVKEKLGTLSDLKIAIIGDIKHSRVAHSDILAFQKMGSTVWVSGPAQLLPDIKEVNYYKLNNKSFKICYKIEEAIEEADVVIALRIQRERHGEALVPSFLEYHEFFGLKSSHLELMKEKAILMHPGPVNWGVELAYEMEKYPFQVILDQVENGVAIRMAILLRLLTGERTYESLD</sequence>
<keyword evidence="4 7" id="KW-0665">Pyrimidine biosynthesis</keyword>
<reference evidence="10 11" key="1">
    <citation type="submission" date="2018-01" db="EMBL/GenBank/DDBJ databases">
        <title>Metagenomic assembled genomes from two thermal pools in the Uzon Caldera, Kamchatka, Russia.</title>
        <authorList>
            <person name="Wilkins L."/>
            <person name="Ettinger C."/>
        </authorList>
    </citation>
    <scope>NUCLEOTIDE SEQUENCE [LARGE SCALE GENOMIC DNA]</scope>
    <source>
        <strain evidence="10">ZAV-08</strain>
    </source>
</reference>
<comment type="subunit">
    <text evidence="7">Heterododecamer (2C3:3R2) of six catalytic PyrB chains organized as two trimers (C3), and six regulatory PyrI chains organized as three dimers (R2).</text>
</comment>
<comment type="caution">
    <text evidence="10">The sequence shown here is derived from an EMBL/GenBank/DDBJ whole genome shotgun (WGS) entry which is preliminary data.</text>
</comment>
<dbReference type="InterPro" id="IPR006132">
    <property type="entry name" value="Asp/Orn_carbamoyltranf_P-bd"/>
</dbReference>
<dbReference type="InterPro" id="IPR006130">
    <property type="entry name" value="Asp/Orn_carbamoylTrfase"/>
</dbReference>
<protein>
    <recommendedName>
        <fullName evidence="7">Aspartate carbamoyltransferase</fullName>
        <ecNumber evidence="7">2.1.3.2</ecNumber>
    </recommendedName>
    <alternativeName>
        <fullName evidence="7">Aspartate transcarbamylase</fullName>
        <shortName evidence="7">ATCase</shortName>
    </alternativeName>
</protein>
<evidence type="ECO:0000256" key="7">
    <source>
        <dbReference type="HAMAP-Rule" id="MF_00001"/>
    </source>
</evidence>
<dbReference type="SUPFAM" id="SSF53671">
    <property type="entry name" value="Aspartate/ornithine carbamoyltransferase"/>
    <property type="match status" value="1"/>
</dbReference>
<dbReference type="GO" id="GO:0044205">
    <property type="term" value="P:'de novo' UMP biosynthetic process"/>
    <property type="evidence" value="ECO:0007669"/>
    <property type="project" value="UniProtKB-UniRule"/>
</dbReference>
<dbReference type="PANTHER" id="PTHR45753">
    <property type="entry name" value="ORNITHINE CARBAMOYLTRANSFERASE, MITOCHONDRIAL"/>
    <property type="match status" value="1"/>
</dbReference>
<feature type="binding site" evidence="7">
    <location>
        <position position="58"/>
    </location>
    <ligand>
        <name>carbamoyl phosphate</name>
        <dbReference type="ChEBI" id="CHEBI:58228"/>
    </ligand>
</feature>
<comment type="pathway">
    <text evidence="1 7">Pyrimidine metabolism; UMP biosynthesis via de novo pathway; (S)-dihydroorotate from bicarbonate: step 2/3.</text>
</comment>
<dbReference type="PROSITE" id="PS00097">
    <property type="entry name" value="CARBAMOYLTRANSFERASE"/>
    <property type="match status" value="1"/>
</dbReference>
<dbReference type="NCBIfam" id="TIGR00670">
    <property type="entry name" value="asp_carb_tr"/>
    <property type="match status" value="1"/>
</dbReference>
<dbReference type="Pfam" id="PF02729">
    <property type="entry name" value="OTCace_N"/>
    <property type="match status" value="1"/>
</dbReference>
<dbReference type="EMBL" id="PNIK01000048">
    <property type="protein sequence ID" value="PMP67472.1"/>
    <property type="molecule type" value="Genomic_DNA"/>
</dbReference>
<dbReference type="Proteomes" id="UP000235460">
    <property type="component" value="Unassembled WGS sequence"/>
</dbReference>
<dbReference type="Gene3D" id="3.40.50.1370">
    <property type="entry name" value="Aspartate/ornithine carbamoyltransferase"/>
    <property type="match status" value="2"/>
</dbReference>
<dbReference type="InterPro" id="IPR036901">
    <property type="entry name" value="Asp/Orn_carbamoylTrfase_sf"/>
</dbReference>
<dbReference type="PRINTS" id="PR00101">
    <property type="entry name" value="ATCASE"/>
</dbReference>
<feature type="domain" description="Aspartate/ornithine carbamoyltransferase carbamoyl-P binding" evidence="9">
    <location>
        <begin position="6"/>
        <end position="149"/>
    </location>
</feature>
<evidence type="ECO:0000259" key="9">
    <source>
        <dbReference type="Pfam" id="PF02729"/>
    </source>
</evidence>
<feature type="binding site" evidence="7">
    <location>
        <position position="136"/>
    </location>
    <ligand>
        <name>carbamoyl phosphate</name>
        <dbReference type="ChEBI" id="CHEBI:58228"/>
    </ligand>
</feature>
<evidence type="ECO:0000256" key="3">
    <source>
        <dbReference type="ARBA" id="ARBA00022679"/>
    </source>
</evidence>
<feature type="binding site" evidence="7">
    <location>
        <position position="271"/>
    </location>
    <ligand>
        <name>carbamoyl phosphate</name>
        <dbReference type="ChEBI" id="CHEBI:58228"/>
    </ligand>
</feature>
<comment type="similarity">
    <text evidence="2 7">Belongs to the aspartate/ornithine carbamoyltransferase superfamily. ATCase family.</text>
</comment>
<feature type="binding site" evidence="7">
    <location>
        <position position="59"/>
    </location>
    <ligand>
        <name>carbamoyl phosphate</name>
        <dbReference type="ChEBI" id="CHEBI:58228"/>
    </ligand>
</feature>
<dbReference type="InterPro" id="IPR002082">
    <property type="entry name" value="Asp_carbamoyltransf"/>
</dbReference>
<dbReference type="InterPro" id="IPR006131">
    <property type="entry name" value="Asp_carbamoyltransf_Asp/Orn-bd"/>
</dbReference>
<evidence type="ECO:0000256" key="6">
    <source>
        <dbReference type="ARBA" id="ARBA00048859"/>
    </source>
</evidence>
<dbReference type="GO" id="GO:0005829">
    <property type="term" value="C:cytosol"/>
    <property type="evidence" value="ECO:0007669"/>
    <property type="project" value="TreeGrafter"/>
</dbReference>
<feature type="binding site" evidence="7">
    <location>
        <position position="169"/>
    </location>
    <ligand>
        <name>L-aspartate</name>
        <dbReference type="ChEBI" id="CHEBI:29991"/>
    </ligand>
</feature>
<evidence type="ECO:0000256" key="2">
    <source>
        <dbReference type="ARBA" id="ARBA00008896"/>
    </source>
</evidence>
<dbReference type="Pfam" id="PF00185">
    <property type="entry name" value="OTCace"/>
    <property type="match status" value="1"/>
</dbReference>
<dbReference type="HAMAP" id="MF_00001">
    <property type="entry name" value="Asp_carb_tr"/>
    <property type="match status" value="1"/>
</dbReference>
<evidence type="ECO:0000256" key="4">
    <source>
        <dbReference type="ARBA" id="ARBA00022975"/>
    </source>
</evidence>
<dbReference type="GO" id="GO:0006207">
    <property type="term" value="P:'de novo' pyrimidine nucleobase biosynthetic process"/>
    <property type="evidence" value="ECO:0007669"/>
    <property type="project" value="InterPro"/>
</dbReference>
<comment type="function">
    <text evidence="5 7">Catalyzes the condensation of carbamoyl phosphate and aspartate to form carbamoyl aspartate and inorganic phosphate, the committed step in the de novo pyrimidine nucleotide biosynthesis pathway.</text>
</comment>
<name>A0A2N7PNZ9_9BACT</name>
<proteinExistence type="inferred from homology"/>
<dbReference type="GO" id="GO:0016597">
    <property type="term" value="F:amino acid binding"/>
    <property type="evidence" value="ECO:0007669"/>
    <property type="project" value="InterPro"/>
</dbReference>
<feature type="binding site" evidence="7">
    <location>
        <position position="230"/>
    </location>
    <ligand>
        <name>L-aspartate</name>
        <dbReference type="ChEBI" id="CHEBI:29991"/>
    </ligand>
</feature>
<dbReference type="PRINTS" id="PR00100">
    <property type="entry name" value="AOTCASE"/>
</dbReference>
<dbReference type="PANTHER" id="PTHR45753:SF6">
    <property type="entry name" value="ASPARTATE CARBAMOYLTRANSFERASE"/>
    <property type="match status" value="1"/>
</dbReference>
<feature type="binding site" evidence="7">
    <location>
        <position position="108"/>
    </location>
    <ligand>
        <name>carbamoyl phosphate</name>
        <dbReference type="ChEBI" id="CHEBI:58228"/>
    </ligand>
</feature>
<feature type="binding site" evidence="7">
    <location>
        <position position="272"/>
    </location>
    <ligand>
        <name>carbamoyl phosphate</name>
        <dbReference type="ChEBI" id="CHEBI:58228"/>
    </ligand>
</feature>
<evidence type="ECO:0000259" key="8">
    <source>
        <dbReference type="Pfam" id="PF00185"/>
    </source>
</evidence>